<keyword evidence="3" id="KW-1185">Reference proteome</keyword>
<dbReference type="GO" id="GO:0000981">
    <property type="term" value="F:DNA-binding transcription factor activity, RNA polymerase II-specific"/>
    <property type="evidence" value="ECO:0007669"/>
    <property type="project" value="TreeGrafter"/>
</dbReference>
<organism evidence="2 3">
    <name type="scientific">Caenorhabditis japonica</name>
    <dbReference type="NCBI Taxonomy" id="281687"/>
    <lineage>
        <taxon>Eukaryota</taxon>
        <taxon>Metazoa</taxon>
        <taxon>Ecdysozoa</taxon>
        <taxon>Nematoda</taxon>
        <taxon>Chromadorea</taxon>
        <taxon>Rhabditida</taxon>
        <taxon>Rhabditina</taxon>
        <taxon>Rhabditomorpha</taxon>
        <taxon>Rhabditoidea</taxon>
        <taxon>Rhabditidae</taxon>
        <taxon>Peloderinae</taxon>
        <taxon>Caenorhabditis</taxon>
    </lineage>
</organism>
<dbReference type="AlphaFoldDB" id="A0A8R1E0B6"/>
<evidence type="ECO:0000313" key="3">
    <source>
        <dbReference type="Proteomes" id="UP000005237"/>
    </source>
</evidence>
<name>A0A8R1E0B6_CAEJA</name>
<dbReference type="InterPro" id="IPR057321">
    <property type="entry name" value="RFX1-4/6/8-like_BCD"/>
</dbReference>
<protein>
    <recommendedName>
        <fullName evidence="1">RFX1-4/6/8-like BCD domain-containing protein</fullName>
    </recommendedName>
</protein>
<feature type="domain" description="RFX1-4/6/8-like BCD" evidence="1">
    <location>
        <begin position="124"/>
        <end position="400"/>
    </location>
</feature>
<proteinExistence type="predicted"/>
<dbReference type="Proteomes" id="UP000005237">
    <property type="component" value="Unassembled WGS sequence"/>
</dbReference>
<reference evidence="2" key="2">
    <citation type="submission" date="2022-06" db="UniProtKB">
        <authorList>
            <consortium name="EnsemblMetazoa"/>
        </authorList>
    </citation>
    <scope>IDENTIFICATION</scope>
    <source>
        <strain evidence="2">DF5081</strain>
    </source>
</reference>
<dbReference type="PANTHER" id="PTHR12619">
    <property type="entry name" value="RFX TRANSCRIPTION FACTOR FAMILY"/>
    <property type="match status" value="1"/>
</dbReference>
<evidence type="ECO:0000259" key="1">
    <source>
        <dbReference type="Pfam" id="PF25340"/>
    </source>
</evidence>
<dbReference type="PANTHER" id="PTHR12619:SF33">
    <property type="entry name" value="RFX, ISOFORM H"/>
    <property type="match status" value="1"/>
</dbReference>
<sequence length="432" mass="49145">MVTSTFLRLLSGLLSRDLLIHLIRFSSPYRGRRSSLVGRSPSPSFDISVQHAPVHQTPQVRVMPQPTLVPVNPPAPANYVITEEDKANMGKNAMPSIPFQNQDAFEASIGFRKLGYGSLELNNLVDNYDYMCRDVIRLVRDCKFTDIEEIWFKFWSGAYGVNHNTLLALCSLERVQEHIIEVDLALYQTCVDILIPNVLLSQLTPGMTQACRTFAKNIDVYLRKALQNGKISDAFIKKKIQAIKYMQQGMKRYTSLNHLAHAARGVLMKGEQVGQMHQDYQKVDINAVHQQAGWICGCDSVMVHHVNNAFKDNLQRMSSMEVWAEWLESIVDQVLAKYHDKPASVVANVGKQFLLNWSFYTSMIIRDLTLRSAMSFGSFTLIRLLADDYMYYLIESKIAKAGKQQLITVIRQEKDWPLSTTAQEYIVPANDE</sequence>
<evidence type="ECO:0000313" key="2">
    <source>
        <dbReference type="EnsemblMetazoa" id="CJA16691.1"/>
    </source>
</evidence>
<dbReference type="InterPro" id="IPR039779">
    <property type="entry name" value="RFX-like"/>
</dbReference>
<accession>A0A8R1E0B6</accession>
<dbReference type="EnsemblMetazoa" id="CJA16691.1">
    <property type="protein sequence ID" value="CJA16691.1"/>
    <property type="gene ID" value="WBGene00135895"/>
</dbReference>
<dbReference type="GO" id="GO:0000978">
    <property type="term" value="F:RNA polymerase II cis-regulatory region sequence-specific DNA binding"/>
    <property type="evidence" value="ECO:0007669"/>
    <property type="project" value="TreeGrafter"/>
</dbReference>
<dbReference type="Pfam" id="PF25340">
    <property type="entry name" value="BCD_RFX"/>
    <property type="match status" value="1"/>
</dbReference>
<reference evidence="3" key="1">
    <citation type="submission" date="2010-08" db="EMBL/GenBank/DDBJ databases">
        <authorList>
            <consortium name="Caenorhabditis japonica Sequencing Consortium"/>
            <person name="Wilson R.K."/>
        </authorList>
    </citation>
    <scope>NUCLEOTIDE SEQUENCE [LARGE SCALE GENOMIC DNA]</scope>
    <source>
        <strain evidence="3">DF5081</strain>
    </source>
</reference>